<comment type="caution">
    <text evidence="2">The sequence shown here is derived from an EMBL/GenBank/DDBJ whole genome shotgun (WGS) entry which is preliminary data.</text>
</comment>
<protein>
    <submittedName>
        <fullName evidence="2">Tetratricopeptide repeat protein</fullName>
    </submittedName>
</protein>
<dbReference type="SMART" id="SM00028">
    <property type="entry name" value="TPR"/>
    <property type="match status" value="3"/>
</dbReference>
<name>A0A4R4WCF9_9ACTN</name>
<dbReference type="RefSeq" id="WP_132514304.1">
    <property type="nucleotide sequence ID" value="NZ_SMKP01000104.1"/>
</dbReference>
<dbReference type="Pfam" id="PF13424">
    <property type="entry name" value="TPR_12"/>
    <property type="match status" value="1"/>
</dbReference>
<dbReference type="EMBL" id="SMKP01000104">
    <property type="protein sequence ID" value="TDD16509.1"/>
    <property type="molecule type" value="Genomic_DNA"/>
</dbReference>
<dbReference type="InterPro" id="IPR011990">
    <property type="entry name" value="TPR-like_helical_dom_sf"/>
</dbReference>
<dbReference type="AlphaFoldDB" id="A0A4R4WCF9"/>
<gene>
    <name evidence="2" type="ORF">E1294_31080</name>
</gene>
<dbReference type="PROSITE" id="PS50005">
    <property type="entry name" value="TPR"/>
    <property type="match status" value="1"/>
</dbReference>
<accession>A0A4R4WCF9</accession>
<dbReference type="Proteomes" id="UP000294543">
    <property type="component" value="Unassembled WGS sequence"/>
</dbReference>
<dbReference type="PANTHER" id="PTHR10098">
    <property type="entry name" value="RAPSYN-RELATED"/>
    <property type="match status" value="1"/>
</dbReference>
<dbReference type="SUPFAM" id="SSF48452">
    <property type="entry name" value="TPR-like"/>
    <property type="match status" value="1"/>
</dbReference>
<keyword evidence="1" id="KW-0802">TPR repeat</keyword>
<dbReference type="InterPro" id="IPR019734">
    <property type="entry name" value="TPR_rpt"/>
</dbReference>
<dbReference type="Gene3D" id="1.25.40.10">
    <property type="entry name" value="Tetratricopeptide repeat domain"/>
    <property type="match status" value="1"/>
</dbReference>
<reference evidence="2 3" key="1">
    <citation type="submission" date="2019-03" db="EMBL/GenBank/DDBJ databases">
        <title>Draft genome sequences of novel Actinobacteria.</title>
        <authorList>
            <person name="Sahin N."/>
            <person name="Ay H."/>
            <person name="Saygin H."/>
        </authorList>
    </citation>
    <scope>NUCLEOTIDE SEQUENCE [LARGE SCALE GENOMIC DNA]</scope>
    <source>
        <strain evidence="2 3">KC712</strain>
    </source>
</reference>
<keyword evidence="3" id="KW-1185">Reference proteome</keyword>
<evidence type="ECO:0000256" key="1">
    <source>
        <dbReference type="PROSITE-ProRule" id="PRU00339"/>
    </source>
</evidence>
<feature type="repeat" description="TPR" evidence="1">
    <location>
        <begin position="60"/>
        <end position="93"/>
    </location>
</feature>
<sequence length="156" mass="16665">MIGERAVNAATSTGHSLHQAVAHQMLGDANSNLGLQTEAIAHMCQALLAFRSLGDTRSESAQLGRIAIAYARSHRFEEAIDRFHEALALDRGRGDRMGEGMNLTNLGVVFQRAKRLSEAITAHTEALAIAEEVGDLGRKAIALGNLAEALRLAGHT</sequence>
<evidence type="ECO:0000313" key="3">
    <source>
        <dbReference type="Proteomes" id="UP000294543"/>
    </source>
</evidence>
<proteinExistence type="predicted"/>
<organism evidence="2 3">
    <name type="scientific">Nonomuraea diastatica</name>
    <dbReference type="NCBI Taxonomy" id="1848329"/>
    <lineage>
        <taxon>Bacteria</taxon>
        <taxon>Bacillati</taxon>
        <taxon>Actinomycetota</taxon>
        <taxon>Actinomycetes</taxon>
        <taxon>Streptosporangiales</taxon>
        <taxon>Streptosporangiaceae</taxon>
        <taxon>Nonomuraea</taxon>
    </lineage>
</organism>
<evidence type="ECO:0000313" key="2">
    <source>
        <dbReference type="EMBL" id="TDD16509.1"/>
    </source>
</evidence>